<feature type="region of interest" description="Disordered" evidence="2">
    <location>
        <begin position="87"/>
        <end position="116"/>
    </location>
</feature>
<dbReference type="InterPro" id="IPR012862">
    <property type="entry name" value="DUF1635"/>
</dbReference>
<proteinExistence type="predicted"/>
<evidence type="ECO:0000256" key="1">
    <source>
        <dbReference type="SAM" id="Coils"/>
    </source>
</evidence>
<dbReference type="Gramene" id="KJB83803">
    <property type="protein sequence ID" value="KJB83803"/>
    <property type="gene ID" value="B456_013G265500"/>
</dbReference>
<evidence type="ECO:0000256" key="2">
    <source>
        <dbReference type="SAM" id="MobiDB-lite"/>
    </source>
</evidence>
<organism evidence="3 4">
    <name type="scientific">Gossypium raimondii</name>
    <name type="common">Peruvian cotton</name>
    <name type="synonym">Gossypium klotzschianum subsp. raimondii</name>
    <dbReference type="NCBI Taxonomy" id="29730"/>
    <lineage>
        <taxon>Eukaryota</taxon>
        <taxon>Viridiplantae</taxon>
        <taxon>Streptophyta</taxon>
        <taxon>Embryophyta</taxon>
        <taxon>Tracheophyta</taxon>
        <taxon>Spermatophyta</taxon>
        <taxon>Magnoliopsida</taxon>
        <taxon>eudicotyledons</taxon>
        <taxon>Gunneridae</taxon>
        <taxon>Pentapetalae</taxon>
        <taxon>rosids</taxon>
        <taxon>malvids</taxon>
        <taxon>Malvales</taxon>
        <taxon>Malvaceae</taxon>
        <taxon>Malvoideae</taxon>
        <taxon>Gossypium</taxon>
    </lineage>
</organism>
<keyword evidence="4" id="KW-1185">Reference proteome</keyword>
<dbReference type="Proteomes" id="UP000032304">
    <property type="component" value="Chromosome 13"/>
</dbReference>
<protein>
    <submittedName>
        <fullName evidence="3">Uncharacterized protein</fullName>
    </submittedName>
</protein>
<feature type="compositionally biased region" description="Polar residues" evidence="2">
    <location>
        <begin position="89"/>
        <end position="102"/>
    </location>
</feature>
<dbReference type="OMA" id="NVKMDAI"/>
<evidence type="ECO:0000313" key="4">
    <source>
        <dbReference type="Proteomes" id="UP000032304"/>
    </source>
</evidence>
<dbReference type="PANTHER" id="PTHR33431:SF12">
    <property type="entry name" value="HIGH MOBILITY GROUP BOX PROTEIN, PUTATIVE (DUF1635)-RELATED"/>
    <property type="match status" value="1"/>
</dbReference>
<sequence>MEELGSSWNYQEDFDELNLKLQYTIMELENVKMDAIEQTRKHNEETKHLLNLLELAYKERDEAKNQLQNLINKLVPNSQFENPIFLTPKPNSTSITESNSLSDPYHHHNNHNHGDSFIDTVTSPDFSTIKMGFLNQTNVPGITTVDGLTKGKILPQKGKLLQSVMEAGPLLQTLLVAGPLPNWRNPPPPLQALKFPTVSANGGTKLASQDNPNRADMVQKRFNHCSPSVLNFVSSGFSGSQVLNTSGAVKRQKRQKAK</sequence>
<name>A0A0D2U7J0_GOSRA</name>
<dbReference type="EMBL" id="CM001752">
    <property type="protein sequence ID" value="KJB83803.1"/>
    <property type="molecule type" value="Genomic_DNA"/>
</dbReference>
<gene>
    <name evidence="3" type="ORF">B456_013G265500</name>
</gene>
<dbReference type="eggNOG" id="ENOG502R3H5">
    <property type="taxonomic scope" value="Eukaryota"/>
</dbReference>
<evidence type="ECO:0000313" key="3">
    <source>
        <dbReference type="EMBL" id="KJB83803.1"/>
    </source>
</evidence>
<dbReference type="AlphaFoldDB" id="A0A0D2U7J0"/>
<dbReference type="STRING" id="29730.A0A0D2U7J0"/>
<reference evidence="3 4" key="1">
    <citation type="journal article" date="2012" name="Nature">
        <title>Repeated polyploidization of Gossypium genomes and the evolution of spinnable cotton fibres.</title>
        <authorList>
            <person name="Paterson A.H."/>
            <person name="Wendel J.F."/>
            <person name="Gundlach H."/>
            <person name="Guo H."/>
            <person name="Jenkins J."/>
            <person name="Jin D."/>
            <person name="Llewellyn D."/>
            <person name="Showmaker K.C."/>
            <person name="Shu S."/>
            <person name="Udall J."/>
            <person name="Yoo M.J."/>
            <person name="Byers R."/>
            <person name="Chen W."/>
            <person name="Doron-Faigenboim A."/>
            <person name="Duke M.V."/>
            <person name="Gong L."/>
            <person name="Grimwood J."/>
            <person name="Grover C."/>
            <person name="Grupp K."/>
            <person name="Hu G."/>
            <person name="Lee T.H."/>
            <person name="Li J."/>
            <person name="Lin L."/>
            <person name="Liu T."/>
            <person name="Marler B.S."/>
            <person name="Page J.T."/>
            <person name="Roberts A.W."/>
            <person name="Romanel E."/>
            <person name="Sanders W.S."/>
            <person name="Szadkowski E."/>
            <person name="Tan X."/>
            <person name="Tang H."/>
            <person name="Xu C."/>
            <person name="Wang J."/>
            <person name="Wang Z."/>
            <person name="Zhang D."/>
            <person name="Zhang L."/>
            <person name="Ashrafi H."/>
            <person name="Bedon F."/>
            <person name="Bowers J.E."/>
            <person name="Brubaker C.L."/>
            <person name="Chee P.W."/>
            <person name="Das S."/>
            <person name="Gingle A.R."/>
            <person name="Haigler C.H."/>
            <person name="Harker D."/>
            <person name="Hoffmann L.V."/>
            <person name="Hovav R."/>
            <person name="Jones D.C."/>
            <person name="Lemke C."/>
            <person name="Mansoor S."/>
            <person name="ur Rahman M."/>
            <person name="Rainville L.N."/>
            <person name="Rambani A."/>
            <person name="Reddy U.K."/>
            <person name="Rong J.K."/>
            <person name="Saranga Y."/>
            <person name="Scheffler B.E."/>
            <person name="Scheffler J.A."/>
            <person name="Stelly D.M."/>
            <person name="Triplett B.A."/>
            <person name="Van Deynze A."/>
            <person name="Vaslin M.F."/>
            <person name="Waghmare V.N."/>
            <person name="Walford S.A."/>
            <person name="Wright R.J."/>
            <person name="Zaki E.A."/>
            <person name="Zhang T."/>
            <person name="Dennis E.S."/>
            <person name="Mayer K.F."/>
            <person name="Peterson D.G."/>
            <person name="Rokhsar D.S."/>
            <person name="Wang X."/>
            <person name="Schmutz J."/>
        </authorList>
    </citation>
    <scope>NUCLEOTIDE SEQUENCE [LARGE SCALE GENOMIC DNA]</scope>
</reference>
<accession>A0A0D2U7J0</accession>
<dbReference type="Pfam" id="PF07795">
    <property type="entry name" value="DUF1635"/>
    <property type="match status" value="1"/>
</dbReference>
<keyword evidence="1" id="KW-0175">Coiled coil</keyword>
<feature type="coiled-coil region" evidence="1">
    <location>
        <begin position="25"/>
        <end position="73"/>
    </location>
</feature>
<dbReference type="PANTHER" id="PTHR33431">
    <property type="entry name" value="ENABLED-LIKE PROTEIN (DUF1635)"/>
    <property type="match status" value="1"/>
</dbReference>